<dbReference type="STRING" id="1132855.GCA_000384255_00471"/>
<dbReference type="InterPro" id="IPR046342">
    <property type="entry name" value="CBS_dom_sf"/>
</dbReference>
<sequence>MKTLQQLLDGKKYKEVISIAPHRPVFDALVILAEYKIGALIVLDGENLVGIFSERDYAREVILKGKSSKTTEISEVMTSKVLSAKPTDTVEHAMSLMTEHRIRHLPVVENDKVLGVLSIGDLVKETITYQKELIKQLQNYINL</sequence>
<comment type="caution">
    <text evidence="4">The sequence shown here is derived from an EMBL/GenBank/DDBJ whole genome shotgun (WGS) entry which is preliminary data.</text>
</comment>
<keyword evidence="1 2" id="KW-0129">CBS domain</keyword>
<keyword evidence="4" id="KW-0418">Kinase</keyword>
<evidence type="ECO:0000313" key="4">
    <source>
        <dbReference type="EMBL" id="HBA09466.1"/>
    </source>
</evidence>
<dbReference type="CDD" id="cd04623">
    <property type="entry name" value="CBS_pair_bac_euk"/>
    <property type="match status" value="1"/>
</dbReference>
<dbReference type="PROSITE" id="PS51371">
    <property type="entry name" value="CBS"/>
    <property type="match status" value="2"/>
</dbReference>
<evidence type="ECO:0000256" key="1">
    <source>
        <dbReference type="ARBA" id="ARBA00023122"/>
    </source>
</evidence>
<gene>
    <name evidence="4" type="ORF">DCW48_07835</name>
</gene>
<dbReference type="PANTHER" id="PTHR43080:SF2">
    <property type="entry name" value="CBS DOMAIN-CONTAINING PROTEIN"/>
    <property type="match status" value="1"/>
</dbReference>
<dbReference type="EMBL" id="DNAA01000189">
    <property type="protein sequence ID" value="HBA09466.1"/>
    <property type="molecule type" value="Genomic_DNA"/>
</dbReference>
<dbReference type="PANTHER" id="PTHR43080">
    <property type="entry name" value="CBS DOMAIN-CONTAINING PROTEIN CBSX3, MITOCHONDRIAL"/>
    <property type="match status" value="1"/>
</dbReference>
<dbReference type="GO" id="GO:0016301">
    <property type="term" value="F:kinase activity"/>
    <property type="evidence" value="ECO:0007669"/>
    <property type="project" value="UniProtKB-KW"/>
</dbReference>
<feature type="domain" description="CBS" evidence="3">
    <location>
        <begin position="12"/>
        <end position="68"/>
    </location>
</feature>
<dbReference type="InterPro" id="IPR051257">
    <property type="entry name" value="Diverse_CBS-Domain"/>
</dbReference>
<organism evidence="4 5">
    <name type="scientific">Methylotenera mobilis</name>
    <dbReference type="NCBI Taxonomy" id="359408"/>
    <lineage>
        <taxon>Bacteria</taxon>
        <taxon>Pseudomonadati</taxon>
        <taxon>Pseudomonadota</taxon>
        <taxon>Betaproteobacteria</taxon>
        <taxon>Nitrosomonadales</taxon>
        <taxon>Methylophilaceae</taxon>
        <taxon>Methylotenera</taxon>
    </lineage>
</organism>
<evidence type="ECO:0000259" key="3">
    <source>
        <dbReference type="PROSITE" id="PS51371"/>
    </source>
</evidence>
<dbReference type="Proteomes" id="UP000264313">
    <property type="component" value="Unassembled WGS sequence"/>
</dbReference>
<proteinExistence type="predicted"/>
<dbReference type="InterPro" id="IPR044725">
    <property type="entry name" value="CBSX3_CBS_dom"/>
</dbReference>
<reference evidence="4 5" key="1">
    <citation type="journal article" date="2018" name="Nat. Biotechnol.">
        <title>A standardized bacterial taxonomy based on genome phylogeny substantially revises the tree of life.</title>
        <authorList>
            <person name="Parks D.H."/>
            <person name="Chuvochina M."/>
            <person name="Waite D.W."/>
            <person name="Rinke C."/>
            <person name="Skarshewski A."/>
            <person name="Chaumeil P.A."/>
            <person name="Hugenholtz P."/>
        </authorList>
    </citation>
    <scope>NUCLEOTIDE SEQUENCE [LARGE SCALE GENOMIC DNA]</scope>
    <source>
        <strain evidence="4">UBA9958</strain>
    </source>
</reference>
<evidence type="ECO:0000256" key="2">
    <source>
        <dbReference type="PROSITE-ProRule" id="PRU00703"/>
    </source>
</evidence>
<dbReference type="InterPro" id="IPR000644">
    <property type="entry name" value="CBS_dom"/>
</dbReference>
<evidence type="ECO:0000313" key="5">
    <source>
        <dbReference type="Proteomes" id="UP000264313"/>
    </source>
</evidence>
<feature type="domain" description="CBS" evidence="3">
    <location>
        <begin position="77"/>
        <end position="133"/>
    </location>
</feature>
<dbReference type="Gene3D" id="3.10.580.10">
    <property type="entry name" value="CBS-domain"/>
    <property type="match status" value="1"/>
</dbReference>
<dbReference type="Pfam" id="PF00571">
    <property type="entry name" value="CBS"/>
    <property type="match status" value="2"/>
</dbReference>
<dbReference type="AlphaFoldDB" id="A0A351RBP5"/>
<keyword evidence="4" id="KW-0808">Transferase</keyword>
<accession>A0A351RBP5</accession>
<name>A0A351RBP5_9PROT</name>
<dbReference type="SUPFAM" id="SSF54631">
    <property type="entry name" value="CBS-domain pair"/>
    <property type="match status" value="1"/>
</dbReference>
<protein>
    <submittedName>
        <fullName evidence="4">Histidine kinase</fullName>
    </submittedName>
</protein>
<dbReference type="SMART" id="SM00116">
    <property type="entry name" value="CBS"/>
    <property type="match status" value="2"/>
</dbReference>